<dbReference type="EMBL" id="JARKIB010000014">
    <property type="protein sequence ID" value="KAJ7772432.1"/>
    <property type="molecule type" value="Genomic_DNA"/>
</dbReference>
<accession>A0AAD7NRQ4</accession>
<dbReference type="Proteomes" id="UP001215598">
    <property type="component" value="Unassembled WGS sequence"/>
</dbReference>
<proteinExistence type="predicted"/>
<organism evidence="2 3">
    <name type="scientific">Mycena metata</name>
    <dbReference type="NCBI Taxonomy" id="1033252"/>
    <lineage>
        <taxon>Eukaryota</taxon>
        <taxon>Fungi</taxon>
        <taxon>Dikarya</taxon>
        <taxon>Basidiomycota</taxon>
        <taxon>Agaricomycotina</taxon>
        <taxon>Agaricomycetes</taxon>
        <taxon>Agaricomycetidae</taxon>
        <taxon>Agaricales</taxon>
        <taxon>Marasmiineae</taxon>
        <taxon>Mycenaceae</taxon>
        <taxon>Mycena</taxon>
    </lineage>
</organism>
<comment type="caution">
    <text evidence="2">The sequence shown here is derived from an EMBL/GenBank/DDBJ whole genome shotgun (WGS) entry which is preliminary data.</text>
</comment>
<evidence type="ECO:0000313" key="2">
    <source>
        <dbReference type="EMBL" id="KAJ7772432.1"/>
    </source>
</evidence>
<reference evidence="2" key="1">
    <citation type="submission" date="2023-03" db="EMBL/GenBank/DDBJ databases">
        <title>Massive genome expansion in bonnet fungi (Mycena s.s.) driven by repeated elements and novel gene families across ecological guilds.</title>
        <authorList>
            <consortium name="Lawrence Berkeley National Laboratory"/>
            <person name="Harder C.B."/>
            <person name="Miyauchi S."/>
            <person name="Viragh M."/>
            <person name="Kuo A."/>
            <person name="Thoen E."/>
            <person name="Andreopoulos B."/>
            <person name="Lu D."/>
            <person name="Skrede I."/>
            <person name="Drula E."/>
            <person name="Henrissat B."/>
            <person name="Morin E."/>
            <person name="Kohler A."/>
            <person name="Barry K."/>
            <person name="LaButti K."/>
            <person name="Morin E."/>
            <person name="Salamov A."/>
            <person name="Lipzen A."/>
            <person name="Mereny Z."/>
            <person name="Hegedus B."/>
            <person name="Baldrian P."/>
            <person name="Stursova M."/>
            <person name="Weitz H."/>
            <person name="Taylor A."/>
            <person name="Grigoriev I.V."/>
            <person name="Nagy L.G."/>
            <person name="Martin F."/>
            <person name="Kauserud H."/>
        </authorList>
    </citation>
    <scope>NUCLEOTIDE SEQUENCE</scope>
    <source>
        <strain evidence="2">CBHHK182m</strain>
    </source>
</reference>
<evidence type="ECO:0000256" key="1">
    <source>
        <dbReference type="SAM" id="SignalP"/>
    </source>
</evidence>
<feature type="signal peptide" evidence="1">
    <location>
        <begin position="1"/>
        <end position="21"/>
    </location>
</feature>
<protein>
    <submittedName>
        <fullName evidence="2">Uncharacterized protein</fullName>
    </submittedName>
</protein>
<keyword evidence="1" id="KW-0732">Signal</keyword>
<sequence length="110" mass="11437">MCFNAIHAAALLPIVAQLAAATGQVVAWAGNTCDGNEGKVEGCDGGCINFVGRHSIQTFDPVNPHCVSVYENQDCNSEVGVYLNQYLGSCQNVNTGTGVGSFICHPGNTC</sequence>
<name>A0AAD7NRQ4_9AGAR</name>
<feature type="chain" id="PRO_5041986387" evidence="1">
    <location>
        <begin position="22"/>
        <end position="110"/>
    </location>
</feature>
<evidence type="ECO:0000313" key="3">
    <source>
        <dbReference type="Proteomes" id="UP001215598"/>
    </source>
</evidence>
<keyword evidence="3" id="KW-1185">Reference proteome</keyword>
<gene>
    <name evidence="2" type="ORF">B0H16DRAFT_1305516</name>
</gene>
<dbReference type="AlphaFoldDB" id="A0AAD7NRQ4"/>